<keyword evidence="7" id="KW-0139">CF(1)</keyword>
<reference evidence="8 9" key="1">
    <citation type="submission" date="2019-10" db="EMBL/GenBank/DDBJ databases">
        <title>Genome sequencing of Lactobacillus fructivorans.</title>
        <authorList>
            <person name="Kim K."/>
        </authorList>
    </citation>
    <scope>NUCLEOTIDE SEQUENCE [LARGE SCALE GENOMIC DNA]</scope>
    <source>
        <strain evidence="8 9">LF543</strain>
    </source>
</reference>
<keyword evidence="3 7" id="KW-0375">Hydrogen ion transport</keyword>
<dbReference type="GO" id="GO:0046933">
    <property type="term" value="F:proton-transporting ATP synthase activity, rotational mechanism"/>
    <property type="evidence" value="ECO:0007669"/>
    <property type="project" value="UniProtKB-UniRule"/>
</dbReference>
<organism evidence="8 9">
    <name type="scientific">Fructilactobacillus fructivorans</name>
    <dbReference type="NCBI Taxonomy" id="1614"/>
    <lineage>
        <taxon>Bacteria</taxon>
        <taxon>Bacillati</taxon>
        <taxon>Bacillota</taxon>
        <taxon>Bacilli</taxon>
        <taxon>Lactobacillales</taxon>
        <taxon>Lactobacillaceae</taxon>
        <taxon>Fructilactobacillus</taxon>
    </lineage>
</organism>
<keyword evidence="6 7" id="KW-0066">ATP synthesis</keyword>
<dbReference type="RefSeq" id="WP_010021951.1">
    <property type="nucleotide sequence ID" value="NZ_AZDS01000003.1"/>
</dbReference>
<evidence type="ECO:0000256" key="3">
    <source>
        <dbReference type="ARBA" id="ARBA00022781"/>
    </source>
</evidence>
<keyword evidence="4 7" id="KW-0406">Ion transport</keyword>
<sequence length="180" mass="19781">MSLDKVTLAKRYSNALFQVLEEHNELETGNAELMAIKAVFQNDPSLSMALAGPVLDLKQKDSIINSLIDGSTSEYVKNFVKMVYDYGRINDMVAIIDEFGKLYDKKQGIVRASVVTAVPMNDEEKDKLTQTFAQRVGAKTVDLSAKVDSSIIGGAILSSDNVVYDGSVRAKIKEVRKLLS</sequence>
<proteinExistence type="inferred from homology"/>
<dbReference type="PRINTS" id="PR00125">
    <property type="entry name" value="ATPASEDELTA"/>
</dbReference>
<dbReference type="InterPro" id="IPR026015">
    <property type="entry name" value="ATP_synth_OSCP/delta_N_sf"/>
</dbReference>
<keyword evidence="7" id="KW-1003">Cell membrane</keyword>
<dbReference type="EMBL" id="CP045562">
    <property type="protein sequence ID" value="QFX92909.1"/>
    <property type="molecule type" value="Genomic_DNA"/>
</dbReference>
<comment type="subcellular location">
    <subcellularLocation>
        <location evidence="7">Cell membrane</location>
        <topology evidence="7">Peripheral membrane protein</topology>
    </subcellularLocation>
    <subcellularLocation>
        <location evidence="1">Membrane</location>
    </subcellularLocation>
</comment>
<dbReference type="InterPro" id="IPR000711">
    <property type="entry name" value="ATPase_OSCP/dsu"/>
</dbReference>
<dbReference type="Proteomes" id="UP000327194">
    <property type="component" value="Chromosome"/>
</dbReference>
<dbReference type="AlphaFoldDB" id="A0AAE6TWL0"/>
<evidence type="ECO:0000256" key="6">
    <source>
        <dbReference type="ARBA" id="ARBA00023310"/>
    </source>
</evidence>
<protein>
    <recommendedName>
        <fullName evidence="7">ATP synthase subunit delta</fullName>
    </recommendedName>
    <alternativeName>
        <fullName evidence="7">ATP synthase F(1) sector subunit delta</fullName>
    </alternativeName>
    <alternativeName>
        <fullName evidence="7">F-type ATPase subunit delta</fullName>
        <shortName evidence="7">F-ATPase subunit delta</shortName>
    </alternativeName>
</protein>
<dbReference type="HAMAP" id="MF_01416">
    <property type="entry name" value="ATP_synth_delta_bact"/>
    <property type="match status" value="1"/>
</dbReference>
<accession>A0AAE6TWL0</accession>
<evidence type="ECO:0000256" key="5">
    <source>
        <dbReference type="ARBA" id="ARBA00023136"/>
    </source>
</evidence>
<keyword evidence="2 7" id="KW-0813">Transport</keyword>
<keyword evidence="5 7" id="KW-0472">Membrane</keyword>
<dbReference type="NCBIfam" id="TIGR01145">
    <property type="entry name" value="ATP_synt_delta"/>
    <property type="match status" value="1"/>
</dbReference>
<evidence type="ECO:0000256" key="7">
    <source>
        <dbReference type="HAMAP-Rule" id="MF_01416"/>
    </source>
</evidence>
<comment type="function">
    <text evidence="7">F(1)F(0) ATP synthase produces ATP from ADP in the presence of a proton or sodium gradient. F-type ATPases consist of two structural domains, F(1) containing the extramembraneous catalytic core and F(0) containing the membrane proton channel, linked together by a central stalk and a peripheral stalk. During catalysis, ATP synthesis in the catalytic domain of F(1) is coupled via a rotary mechanism of the central stalk subunits to proton translocation.</text>
</comment>
<evidence type="ECO:0000313" key="9">
    <source>
        <dbReference type="Proteomes" id="UP000327194"/>
    </source>
</evidence>
<dbReference type="KEGG" id="lfv:LF543_04835"/>
<gene>
    <name evidence="7" type="primary">atpH</name>
    <name evidence="8" type="ORF">LF543_04835</name>
</gene>
<dbReference type="PANTHER" id="PTHR11910">
    <property type="entry name" value="ATP SYNTHASE DELTA CHAIN"/>
    <property type="match status" value="1"/>
</dbReference>
<dbReference type="GO" id="GO:0005886">
    <property type="term" value="C:plasma membrane"/>
    <property type="evidence" value="ECO:0007669"/>
    <property type="project" value="UniProtKB-SubCell"/>
</dbReference>
<dbReference type="Gene3D" id="1.10.520.20">
    <property type="entry name" value="N-terminal domain of the delta subunit of the F1F0-ATP synthase"/>
    <property type="match status" value="1"/>
</dbReference>
<dbReference type="GO" id="GO:0045259">
    <property type="term" value="C:proton-transporting ATP synthase complex"/>
    <property type="evidence" value="ECO:0007669"/>
    <property type="project" value="UniProtKB-KW"/>
</dbReference>
<name>A0AAE6TWL0_9LACO</name>
<dbReference type="SUPFAM" id="SSF47928">
    <property type="entry name" value="N-terminal domain of the delta subunit of the F1F0-ATP synthase"/>
    <property type="match status" value="1"/>
</dbReference>
<evidence type="ECO:0000256" key="2">
    <source>
        <dbReference type="ARBA" id="ARBA00022448"/>
    </source>
</evidence>
<comment type="function">
    <text evidence="7">This protein is part of the stalk that links CF(0) to CF(1). It either transmits conformational changes from CF(0) to CF(1) or is implicated in proton conduction.</text>
</comment>
<dbReference type="Pfam" id="PF00213">
    <property type="entry name" value="OSCP"/>
    <property type="match status" value="1"/>
</dbReference>
<evidence type="ECO:0000256" key="4">
    <source>
        <dbReference type="ARBA" id="ARBA00023065"/>
    </source>
</evidence>
<evidence type="ECO:0000313" key="8">
    <source>
        <dbReference type="EMBL" id="QFX92909.1"/>
    </source>
</evidence>
<comment type="similarity">
    <text evidence="7">Belongs to the ATPase delta chain family.</text>
</comment>
<evidence type="ECO:0000256" key="1">
    <source>
        <dbReference type="ARBA" id="ARBA00004370"/>
    </source>
</evidence>